<dbReference type="SUPFAM" id="SSF56784">
    <property type="entry name" value="HAD-like"/>
    <property type="match status" value="1"/>
</dbReference>
<reference evidence="6" key="1">
    <citation type="submission" date="2017-02" db="EMBL/GenBank/DDBJ databases">
        <title>Comparative genomics and description of representatives of a novel lineage of planctomycetes thriving in anoxic sediments.</title>
        <authorList>
            <person name="Spring S."/>
            <person name="Bunk B."/>
            <person name="Sproer C."/>
        </authorList>
    </citation>
    <scope>NUCLEOTIDE SEQUENCE [LARGE SCALE GENOMIC DNA]</scope>
    <source>
        <strain evidence="6">ST-NAGAB-D1</strain>
    </source>
</reference>
<dbReference type="SFLD" id="SFLDG01129">
    <property type="entry name" value="C1.5:_HAD__Beta-PGM__Phosphata"/>
    <property type="match status" value="1"/>
</dbReference>
<dbReference type="InterPro" id="IPR051600">
    <property type="entry name" value="Beta-PGM-like"/>
</dbReference>
<dbReference type="EC" id="3.1.3.-" evidence="5"/>
<organism evidence="5 6">
    <name type="scientific">Anaerohalosphaera lusitana</name>
    <dbReference type="NCBI Taxonomy" id="1936003"/>
    <lineage>
        <taxon>Bacteria</taxon>
        <taxon>Pseudomonadati</taxon>
        <taxon>Planctomycetota</taxon>
        <taxon>Phycisphaerae</taxon>
        <taxon>Sedimentisphaerales</taxon>
        <taxon>Anaerohalosphaeraceae</taxon>
        <taxon>Anaerohalosphaera</taxon>
    </lineage>
</organism>
<accession>A0A1U9NKS9</accession>
<dbReference type="PRINTS" id="PR00413">
    <property type="entry name" value="HADHALOGNASE"/>
</dbReference>
<dbReference type="RefSeq" id="WP_169853080.1">
    <property type="nucleotide sequence ID" value="NZ_CP019791.1"/>
</dbReference>
<keyword evidence="3" id="KW-0479">Metal-binding</keyword>
<dbReference type="Gene3D" id="3.40.50.1000">
    <property type="entry name" value="HAD superfamily/HAD-like"/>
    <property type="match status" value="1"/>
</dbReference>
<dbReference type="InterPro" id="IPR041492">
    <property type="entry name" value="HAD_2"/>
</dbReference>
<evidence type="ECO:0000256" key="2">
    <source>
        <dbReference type="ARBA" id="ARBA00006171"/>
    </source>
</evidence>
<keyword evidence="5" id="KW-0378">Hydrolase</keyword>
<evidence type="ECO:0000256" key="3">
    <source>
        <dbReference type="ARBA" id="ARBA00022723"/>
    </source>
</evidence>
<dbReference type="STRING" id="1936003.STSP2_01709"/>
<protein>
    <submittedName>
        <fullName evidence="5">Phosphorylated carbohydrates phosphatase</fullName>
        <ecNumber evidence="5">3.1.3.-</ecNumber>
    </submittedName>
</protein>
<dbReference type="KEGG" id="alus:STSP2_01709"/>
<dbReference type="Gene3D" id="1.10.150.240">
    <property type="entry name" value="Putative phosphatase, domain 2"/>
    <property type="match status" value="1"/>
</dbReference>
<evidence type="ECO:0000313" key="5">
    <source>
        <dbReference type="EMBL" id="AQT68543.1"/>
    </source>
</evidence>
<comment type="similarity">
    <text evidence="2">Belongs to the HAD-like hydrolase superfamily. CbbY/CbbZ/Gph/YieH family.</text>
</comment>
<dbReference type="InterPro" id="IPR036412">
    <property type="entry name" value="HAD-like_sf"/>
</dbReference>
<dbReference type="Proteomes" id="UP000189674">
    <property type="component" value="Chromosome"/>
</dbReference>
<dbReference type="PANTHER" id="PTHR46193">
    <property type="entry name" value="6-PHOSPHOGLUCONATE PHOSPHATASE"/>
    <property type="match status" value="1"/>
</dbReference>
<name>A0A1U9NKS9_9BACT</name>
<evidence type="ECO:0000256" key="4">
    <source>
        <dbReference type="ARBA" id="ARBA00022842"/>
    </source>
</evidence>
<keyword evidence="4" id="KW-0460">Magnesium</keyword>
<dbReference type="AlphaFoldDB" id="A0A1U9NKS9"/>
<comment type="cofactor">
    <cofactor evidence="1">
        <name>Mg(2+)</name>
        <dbReference type="ChEBI" id="CHEBI:18420"/>
    </cofactor>
</comment>
<dbReference type="NCBIfam" id="TIGR01509">
    <property type="entry name" value="HAD-SF-IA-v3"/>
    <property type="match status" value="1"/>
</dbReference>
<dbReference type="Pfam" id="PF13419">
    <property type="entry name" value="HAD_2"/>
    <property type="match status" value="1"/>
</dbReference>
<dbReference type="InterPro" id="IPR006439">
    <property type="entry name" value="HAD-SF_hydro_IA"/>
</dbReference>
<dbReference type="InterPro" id="IPR023214">
    <property type="entry name" value="HAD_sf"/>
</dbReference>
<dbReference type="PANTHER" id="PTHR46193:SF21">
    <property type="entry name" value="SLL1138 PROTEIN"/>
    <property type="match status" value="1"/>
</dbReference>
<dbReference type="InterPro" id="IPR023198">
    <property type="entry name" value="PGP-like_dom2"/>
</dbReference>
<dbReference type="GO" id="GO:0016787">
    <property type="term" value="F:hydrolase activity"/>
    <property type="evidence" value="ECO:0007669"/>
    <property type="project" value="UniProtKB-KW"/>
</dbReference>
<proteinExistence type="inferred from homology"/>
<evidence type="ECO:0000256" key="1">
    <source>
        <dbReference type="ARBA" id="ARBA00001946"/>
    </source>
</evidence>
<evidence type="ECO:0000313" key="6">
    <source>
        <dbReference type="Proteomes" id="UP000189674"/>
    </source>
</evidence>
<dbReference type="SFLD" id="SFLDG01135">
    <property type="entry name" value="C1.5.6:_HAD__Beta-PGM__Phospha"/>
    <property type="match status" value="1"/>
</dbReference>
<sequence length="227" mass="25124">MLKAVIFDFDGVMVDSEPLHFKAFQQVLADKGVKLSKEQYYTTYLGYSDYDCVAEVSRDFELELTDSEVEDLIKLKTVAFEDLARQDGCLIEGVREFVSMLCDKGIRMAICSGALRSDIDLLLRSTELTADFETIVTADDVVRSKPDPESYHKVLEGLKAAKTIDSDECVVIEDSHWGLAAARAAGLKCIGVTNTYSAEALDGNADIIVDNLQDLKLDELNKLCSED</sequence>
<gene>
    <name evidence="5" type="ORF">STSP2_01709</name>
</gene>
<dbReference type="SFLD" id="SFLDS00003">
    <property type="entry name" value="Haloacid_Dehalogenase"/>
    <property type="match status" value="1"/>
</dbReference>
<dbReference type="GO" id="GO:0046872">
    <property type="term" value="F:metal ion binding"/>
    <property type="evidence" value="ECO:0007669"/>
    <property type="project" value="UniProtKB-KW"/>
</dbReference>
<keyword evidence="6" id="KW-1185">Reference proteome</keyword>
<dbReference type="EMBL" id="CP019791">
    <property type="protein sequence ID" value="AQT68543.1"/>
    <property type="molecule type" value="Genomic_DNA"/>
</dbReference>